<organism evidence="14 15">
    <name type="scientific">Clavelina lepadiformis</name>
    <name type="common">Light-bulb sea squirt</name>
    <name type="synonym">Ascidia lepadiformis</name>
    <dbReference type="NCBI Taxonomy" id="159417"/>
    <lineage>
        <taxon>Eukaryota</taxon>
        <taxon>Metazoa</taxon>
        <taxon>Chordata</taxon>
        <taxon>Tunicata</taxon>
        <taxon>Ascidiacea</taxon>
        <taxon>Aplousobranchia</taxon>
        <taxon>Clavelinidae</taxon>
        <taxon>Clavelina</taxon>
    </lineage>
</organism>
<dbReference type="PANTHER" id="PTHR48418">
    <property type="entry name" value="TRNA WYBUTOSINE-SYNTHESIZING PROTEIN 3"/>
    <property type="match status" value="1"/>
</dbReference>
<dbReference type="SUPFAM" id="SSF111278">
    <property type="entry name" value="SSo0622-like"/>
    <property type="match status" value="1"/>
</dbReference>
<dbReference type="EC" id="2.1.1.282" evidence="3"/>
<feature type="region of interest" description="Disordered" evidence="12">
    <location>
        <begin position="216"/>
        <end position="237"/>
    </location>
</feature>
<name>A0ABP0FE12_CLALP</name>
<keyword evidence="7" id="KW-0949">S-adenosyl-L-methionine</keyword>
<dbReference type="Pfam" id="PF02676">
    <property type="entry name" value="TYW3"/>
    <property type="match status" value="1"/>
</dbReference>
<evidence type="ECO:0000256" key="5">
    <source>
        <dbReference type="ARBA" id="ARBA00022603"/>
    </source>
</evidence>
<keyword evidence="15" id="KW-1185">Reference proteome</keyword>
<evidence type="ECO:0000256" key="10">
    <source>
        <dbReference type="ARBA" id="ARBA00030554"/>
    </source>
</evidence>
<evidence type="ECO:0000256" key="9">
    <source>
        <dbReference type="ARBA" id="ARBA00025378"/>
    </source>
</evidence>
<dbReference type="EMBL" id="CAWYQH010000046">
    <property type="protein sequence ID" value="CAK8677641.1"/>
    <property type="molecule type" value="Genomic_DNA"/>
</dbReference>
<sequence length="262" mass="29343">MNDFLKWKSRVLSRIDLSKKGSIDAAIQNLVSFINEQHGYCTTSSCSGRIVLLSNDAEQSGGSGINQKKTKKCTWHLVSHETVELHDVLKSLHQVKCESKLKFEGFIMHIKCCGLEEARLMQNAAISTGYRNSGITLGKQGRNIMVAVRGTQCLEVPITDVHGARLTSDLYIKCVLDKANQKLKDNFERIVLFETKLRSLINNSRFSENKTCKKLSNSSFSKKGNRKHKGENPGHLQNEIDVDDVKFLFSNGGDVGTFLVMF</sequence>
<dbReference type="Proteomes" id="UP001642483">
    <property type="component" value="Unassembled WGS sequence"/>
</dbReference>
<comment type="similarity">
    <text evidence="2">Belongs to the TYW3 family.</text>
</comment>
<comment type="function">
    <text evidence="9">Probable S-adenosyl-L-methionine-dependent methyltransferase that acts as a component of the wybutosine biosynthesis pathway. Wybutosine is a hyper modified guanosine with a tricyclic base found at the 3'-position adjacent to the anticodon of eukaryotic phenylalanine tRNA.</text>
</comment>
<evidence type="ECO:0000256" key="6">
    <source>
        <dbReference type="ARBA" id="ARBA00022679"/>
    </source>
</evidence>
<keyword evidence="6" id="KW-0808">Transferase</keyword>
<evidence type="ECO:0000256" key="8">
    <source>
        <dbReference type="ARBA" id="ARBA00022694"/>
    </source>
</evidence>
<evidence type="ECO:0000256" key="7">
    <source>
        <dbReference type="ARBA" id="ARBA00022691"/>
    </source>
</evidence>
<evidence type="ECO:0000256" key="11">
    <source>
        <dbReference type="ARBA" id="ARBA00049202"/>
    </source>
</evidence>
<comment type="catalytic activity">
    <reaction evidence="11">
        <text>4-demethyl-7-[(3S)-3-amino-3-carboxypropyl]wyosine(37) in tRNA(Phe) + S-adenosyl-L-methionine = 7-[(3S)-3-amino-3-carboxypropyl]wyosine(37) in tRNA(Phe) + S-adenosyl-L-homocysteine + H(+)</text>
        <dbReference type="Rhea" id="RHEA:36635"/>
        <dbReference type="Rhea" id="RHEA-COMP:10378"/>
        <dbReference type="Rhea" id="RHEA-COMP:10379"/>
        <dbReference type="ChEBI" id="CHEBI:15378"/>
        <dbReference type="ChEBI" id="CHEBI:57856"/>
        <dbReference type="ChEBI" id="CHEBI:59789"/>
        <dbReference type="ChEBI" id="CHEBI:73543"/>
        <dbReference type="ChEBI" id="CHEBI:73550"/>
        <dbReference type="EC" id="2.1.1.282"/>
    </reaction>
</comment>
<gene>
    <name evidence="14" type="ORF">CVLEPA_LOCUS7001</name>
</gene>
<evidence type="ECO:0000256" key="2">
    <source>
        <dbReference type="ARBA" id="ARBA00008569"/>
    </source>
</evidence>
<evidence type="ECO:0000259" key="13">
    <source>
        <dbReference type="Pfam" id="PF02676"/>
    </source>
</evidence>
<evidence type="ECO:0000256" key="3">
    <source>
        <dbReference type="ARBA" id="ARBA00012750"/>
    </source>
</evidence>
<comment type="pathway">
    <text evidence="1">tRNA modification; wybutosine-tRNA(Phe) biosynthesis.</text>
</comment>
<evidence type="ECO:0000256" key="12">
    <source>
        <dbReference type="SAM" id="MobiDB-lite"/>
    </source>
</evidence>
<dbReference type="Gene3D" id="3.30.1960.10">
    <property type="entry name" value="tRNA wybutosine-synthesizing-like"/>
    <property type="match status" value="1"/>
</dbReference>
<accession>A0ABP0FE12</accession>
<dbReference type="InterPro" id="IPR036602">
    <property type="entry name" value="tRNA_yW-synthesising-like_sf"/>
</dbReference>
<feature type="domain" description="tRNA wybutosine-synthesizing protein" evidence="13">
    <location>
        <begin position="7"/>
        <end position="198"/>
    </location>
</feature>
<dbReference type="PANTHER" id="PTHR48418:SF1">
    <property type="entry name" value="TRNA WYBUTOSINE-SYNTHESIZING PROTEIN 3"/>
    <property type="match status" value="1"/>
</dbReference>
<evidence type="ECO:0000256" key="4">
    <source>
        <dbReference type="ARBA" id="ARBA00016536"/>
    </source>
</evidence>
<reference evidence="14 15" key="1">
    <citation type="submission" date="2024-02" db="EMBL/GenBank/DDBJ databases">
        <authorList>
            <person name="Daric V."/>
            <person name="Darras S."/>
        </authorList>
    </citation>
    <scope>NUCLEOTIDE SEQUENCE [LARGE SCALE GENOMIC DNA]</scope>
</reference>
<evidence type="ECO:0000256" key="1">
    <source>
        <dbReference type="ARBA" id="ARBA00004797"/>
    </source>
</evidence>
<keyword evidence="5" id="KW-0489">Methyltransferase</keyword>
<dbReference type="InterPro" id="IPR003827">
    <property type="entry name" value="tRNA_yW-synthesising"/>
</dbReference>
<comment type="caution">
    <text evidence="14">The sequence shown here is derived from an EMBL/GenBank/DDBJ whole genome shotgun (WGS) entry which is preliminary data.</text>
</comment>
<evidence type="ECO:0000313" key="14">
    <source>
        <dbReference type="EMBL" id="CAK8677641.1"/>
    </source>
</evidence>
<keyword evidence="8" id="KW-0819">tRNA processing</keyword>
<proteinExistence type="inferred from homology"/>
<evidence type="ECO:0000313" key="15">
    <source>
        <dbReference type="Proteomes" id="UP001642483"/>
    </source>
</evidence>
<protein>
    <recommendedName>
        <fullName evidence="4">tRNA wybutosine-synthesizing protein 3 homolog</fullName>
        <ecNumber evidence="3">2.1.1.282</ecNumber>
    </recommendedName>
    <alternativeName>
        <fullName evidence="10">tRNA(Phe) 7-((3-amino-3-carboxypropyl)-4-demethylwyosine(37)-N(4))-methyltransferase</fullName>
    </alternativeName>
</protein>